<protein>
    <submittedName>
        <fullName evidence="2">Uncharacterized protein (DUF427 family)</fullName>
    </submittedName>
</protein>
<dbReference type="InterPro" id="IPR007361">
    <property type="entry name" value="DUF427"/>
</dbReference>
<dbReference type="EMBL" id="QGGW01000012">
    <property type="protein sequence ID" value="PWK57343.1"/>
    <property type="molecule type" value="Genomic_DNA"/>
</dbReference>
<dbReference type="PANTHER" id="PTHR43058">
    <property type="entry name" value="SLR0655 PROTEIN"/>
    <property type="match status" value="1"/>
</dbReference>
<dbReference type="Pfam" id="PF04248">
    <property type="entry name" value="NTP_transf_9"/>
    <property type="match status" value="1"/>
</dbReference>
<dbReference type="PANTHER" id="PTHR43058:SF1">
    <property type="entry name" value="DUF427 DOMAIN-CONTAINING PROTEIN"/>
    <property type="match status" value="1"/>
</dbReference>
<reference evidence="2 3" key="1">
    <citation type="submission" date="2018-05" db="EMBL/GenBank/DDBJ databases">
        <title>Genomic Encyclopedia of Type Strains, Phase IV (KMG-IV): sequencing the most valuable type-strain genomes for metagenomic binning, comparative biology and taxonomic classification.</title>
        <authorList>
            <person name="Goeker M."/>
        </authorList>
    </citation>
    <scope>NUCLEOTIDE SEQUENCE [LARGE SCALE GENOMIC DNA]</scope>
    <source>
        <strain evidence="2 3">DSM 16097</strain>
    </source>
</reference>
<dbReference type="Gene3D" id="2.170.150.40">
    <property type="entry name" value="Domain of unknown function (DUF427)"/>
    <property type="match status" value="1"/>
</dbReference>
<accession>A0A316G9T6</accession>
<dbReference type="OrthoDB" id="9815163at2"/>
<dbReference type="AlphaFoldDB" id="A0A316G9T6"/>
<keyword evidence="3" id="KW-1185">Reference proteome</keyword>
<evidence type="ECO:0000313" key="3">
    <source>
        <dbReference type="Proteomes" id="UP000245708"/>
    </source>
</evidence>
<feature type="domain" description="DUF427" evidence="1">
    <location>
        <begin position="26"/>
        <end position="118"/>
    </location>
</feature>
<sequence>MSVLPVECVQDYPRPPRLERVGQPLRVVFAGVPVAQADAGTAWRVLETHHAPTYYLPPDAVVAAALVPSARETWCEWKGRAAYVDLVLNGRRSRNAGWTYPTPTARFEAIKDHIAFYATSVDAAYVGDIRVVPQPGDFYGGWVTANLTGKIKGAVGTLHW</sequence>
<dbReference type="InterPro" id="IPR038694">
    <property type="entry name" value="DUF427_sf"/>
</dbReference>
<dbReference type="RefSeq" id="WP_109670598.1">
    <property type="nucleotide sequence ID" value="NZ_QGGW01000012.1"/>
</dbReference>
<gene>
    <name evidence="2" type="ORF">C7455_11270</name>
</gene>
<organism evidence="2 3">
    <name type="scientific">Roseicyclus mahoneyensis</name>
    <dbReference type="NCBI Taxonomy" id="164332"/>
    <lineage>
        <taxon>Bacteria</taxon>
        <taxon>Pseudomonadati</taxon>
        <taxon>Pseudomonadota</taxon>
        <taxon>Alphaproteobacteria</taxon>
        <taxon>Rhodobacterales</taxon>
        <taxon>Roseobacteraceae</taxon>
        <taxon>Roseicyclus</taxon>
    </lineage>
</organism>
<proteinExistence type="predicted"/>
<comment type="caution">
    <text evidence="2">The sequence shown here is derived from an EMBL/GenBank/DDBJ whole genome shotgun (WGS) entry which is preliminary data.</text>
</comment>
<name>A0A316G9T6_9RHOB</name>
<evidence type="ECO:0000313" key="2">
    <source>
        <dbReference type="EMBL" id="PWK57343.1"/>
    </source>
</evidence>
<dbReference type="Proteomes" id="UP000245708">
    <property type="component" value="Unassembled WGS sequence"/>
</dbReference>
<evidence type="ECO:0000259" key="1">
    <source>
        <dbReference type="Pfam" id="PF04248"/>
    </source>
</evidence>